<reference evidence="1" key="2">
    <citation type="journal article" date="2015" name="Data Brief">
        <title>Shoot transcriptome of the giant reed, Arundo donax.</title>
        <authorList>
            <person name="Barrero R.A."/>
            <person name="Guerrero F.D."/>
            <person name="Moolhuijzen P."/>
            <person name="Goolsby J.A."/>
            <person name="Tidwell J."/>
            <person name="Bellgard S.E."/>
            <person name="Bellgard M.I."/>
        </authorList>
    </citation>
    <scope>NUCLEOTIDE SEQUENCE</scope>
    <source>
        <tissue evidence="1">Shoot tissue taken approximately 20 cm above the soil surface</tissue>
    </source>
</reference>
<reference evidence="1" key="1">
    <citation type="submission" date="2014-09" db="EMBL/GenBank/DDBJ databases">
        <authorList>
            <person name="Magalhaes I.L.F."/>
            <person name="Oliveira U."/>
            <person name="Santos F.R."/>
            <person name="Vidigal T.H.D.A."/>
            <person name="Brescovit A.D."/>
            <person name="Santos A.J."/>
        </authorList>
    </citation>
    <scope>NUCLEOTIDE SEQUENCE</scope>
    <source>
        <tissue evidence="1">Shoot tissue taken approximately 20 cm above the soil surface</tissue>
    </source>
</reference>
<protein>
    <submittedName>
        <fullName evidence="1">Uncharacterized protein</fullName>
    </submittedName>
</protein>
<name>A0A0A9B293_ARUDO</name>
<accession>A0A0A9B293</accession>
<dbReference type="AlphaFoldDB" id="A0A0A9B293"/>
<evidence type="ECO:0000313" key="1">
    <source>
        <dbReference type="EMBL" id="JAD57491.1"/>
    </source>
</evidence>
<organism evidence="1">
    <name type="scientific">Arundo donax</name>
    <name type="common">Giant reed</name>
    <name type="synonym">Donax arundinaceus</name>
    <dbReference type="NCBI Taxonomy" id="35708"/>
    <lineage>
        <taxon>Eukaryota</taxon>
        <taxon>Viridiplantae</taxon>
        <taxon>Streptophyta</taxon>
        <taxon>Embryophyta</taxon>
        <taxon>Tracheophyta</taxon>
        <taxon>Spermatophyta</taxon>
        <taxon>Magnoliopsida</taxon>
        <taxon>Liliopsida</taxon>
        <taxon>Poales</taxon>
        <taxon>Poaceae</taxon>
        <taxon>PACMAD clade</taxon>
        <taxon>Arundinoideae</taxon>
        <taxon>Arundineae</taxon>
        <taxon>Arundo</taxon>
    </lineage>
</organism>
<proteinExistence type="predicted"/>
<sequence length="23" mass="2788">MDTSYHTSYRQISKMQIVLYPLL</sequence>
<dbReference type="EMBL" id="GBRH01240404">
    <property type="protein sequence ID" value="JAD57491.1"/>
    <property type="molecule type" value="Transcribed_RNA"/>
</dbReference>